<sequence>MCPGGRSGRFGHTTGVATGIVRRRLDGWRRERLGGVGEQFTRVIGHRLVRIDQRFRIRQRFDHGQSQPARSTSAVNQRGHPARSSSAATLVLCGAGPGRTLWTPSGPPSAAAGRLGCPRNTSRRARPGRVRRGHGVVTAS</sequence>
<dbReference type="AlphaFoldDB" id="A0A6J4JE88"/>
<organism evidence="2">
    <name type="scientific">uncultured Blastococcus sp</name>
    <dbReference type="NCBI Taxonomy" id="217144"/>
    <lineage>
        <taxon>Bacteria</taxon>
        <taxon>Bacillati</taxon>
        <taxon>Actinomycetota</taxon>
        <taxon>Actinomycetes</taxon>
        <taxon>Geodermatophilales</taxon>
        <taxon>Geodermatophilaceae</taxon>
        <taxon>Blastococcus</taxon>
        <taxon>environmental samples</taxon>
    </lineage>
</organism>
<dbReference type="EMBL" id="CADCTI010000275">
    <property type="protein sequence ID" value="CAA9274290.1"/>
    <property type="molecule type" value="Genomic_DNA"/>
</dbReference>
<proteinExistence type="predicted"/>
<evidence type="ECO:0000313" key="2">
    <source>
        <dbReference type="EMBL" id="CAA9274290.1"/>
    </source>
</evidence>
<feature type="compositionally biased region" description="Polar residues" evidence="1">
    <location>
        <begin position="64"/>
        <end position="76"/>
    </location>
</feature>
<accession>A0A6J4JE88</accession>
<protein>
    <submittedName>
        <fullName evidence="2">Uncharacterized protein</fullName>
    </submittedName>
</protein>
<reference evidence="2" key="1">
    <citation type="submission" date="2020-02" db="EMBL/GenBank/DDBJ databases">
        <authorList>
            <person name="Meier V. D."/>
        </authorList>
    </citation>
    <scope>NUCLEOTIDE SEQUENCE</scope>
    <source>
        <strain evidence="2">AVDCRST_MAG57</strain>
    </source>
</reference>
<gene>
    <name evidence="2" type="ORF">AVDCRST_MAG57-3383</name>
</gene>
<name>A0A6J4JE88_9ACTN</name>
<feature type="region of interest" description="Disordered" evidence="1">
    <location>
        <begin position="60"/>
        <end position="86"/>
    </location>
</feature>
<feature type="region of interest" description="Disordered" evidence="1">
    <location>
        <begin position="102"/>
        <end position="140"/>
    </location>
</feature>
<feature type="compositionally biased region" description="Basic residues" evidence="1">
    <location>
        <begin position="121"/>
        <end position="134"/>
    </location>
</feature>
<evidence type="ECO:0000256" key="1">
    <source>
        <dbReference type="SAM" id="MobiDB-lite"/>
    </source>
</evidence>